<dbReference type="EnsemblMetazoa" id="G31645.2">
    <property type="protein sequence ID" value="G31645.2:cds"/>
    <property type="gene ID" value="G31645"/>
</dbReference>
<dbReference type="InterPro" id="IPR016186">
    <property type="entry name" value="C-type_lectin-like/link_sf"/>
</dbReference>
<evidence type="ECO:0000313" key="5">
    <source>
        <dbReference type="Proteomes" id="UP000005408"/>
    </source>
</evidence>
<dbReference type="InterPro" id="IPR001304">
    <property type="entry name" value="C-type_lectin-like"/>
</dbReference>
<dbReference type="Pfam" id="PF00059">
    <property type="entry name" value="Lectin_C"/>
    <property type="match status" value="1"/>
</dbReference>
<evidence type="ECO:0000259" key="3">
    <source>
        <dbReference type="PROSITE" id="PS50041"/>
    </source>
</evidence>
<feature type="domain" description="C-type lectin" evidence="3">
    <location>
        <begin position="28"/>
        <end position="150"/>
    </location>
</feature>
<feature type="signal peptide" evidence="2">
    <location>
        <begin position="1"/>
        <end position="16"/>
    </location>
</feature>
<organism evidence="4 5">
    <name type="scientific">Magallana gigas</name>
    <name type="common">Pacific oyster</name>
    <name type="synonym">Crassostrea gigas</name>
    <dbReference type="NCBI Taxonomy" id="29159"/>
    <lineage>
        <taxon>Eukaryota</taxon>
        <taxon>Metazoa</taxon>
        <taxon>Spiralia</taxon>
        <taxon>Lophotrochozoa</taxon>
        <taxon>Mollusca</taxon>
        <taxon>Bivalvia</taxon>
        <taxon>Autobranchia</taxon>
        <taxon>Pteriomorphia</taxon>
        <taxon>Ostreida</taxon>
        <taxon>Ostreoidea</taxon>
        <taxon>Ostreidae</taxon>
        <taxon>Magallana</taxon>
    </lineage>
</organism>
<dbReference type="InterPro" id="IPR050111">
    <property type="entry name" value="C-type_lectin/snaclec_domain"/>
</dbReference>
<dbReference type="PANTHER" id="PTHR22803">
    <property type="entry name" value="MANNOSE, PHOSPHOLIPASE, LECTIN RECEPTOR RELATED"/>
    <property type="match status" value="1"/>
</dbReference>
<reference evidence="4" key="1">
    <citation type="submission" date="2022-08" db="UniProtKB">
        <authorList>
            <consortium name="EnsemblMetazoa"/>
        </authorList>
    </citation>
    <scope>IDENTIFICATION</scope>
    <source>
        <strain evidence="4">05x7-T-G4-1.051#20</strain>
    </source>
</reference>
<dbReference type="SUPFAM" id="SSF56436">
    <property type="entry name" value="C-type lectin-like"/>
    <property type="match status" value="1"/>
</dbReference>
<dbReference type="SMART" id="SM00034">
    <property type="entry name" value="CLECT"/>
    <property type="match status" value="1"/>
</dbReference>
<accession>A0A8W8M7R2</accession>
<dbReference type="AlphaFoldDB" id="A0A8W8M7R2"/>
<dbReference type="Gene3D" id="3.10.100.10">
    <property type="entry name" value="Mannose-Binding Protein A, subunit A"/>
    <property type="match status" value="1"/>
</dbReference>
<keyword evidence="1" id="KW-1015">Disulfide bond</keyword>
<dbReference type="PROSITE" id="PS00615">
    <property type="entry name" value="C_TYPE_LECTIN_1"/>
    <property type="match status" value="1"/>
</dbReference>
<name>A0A8W8M7R2_MAGGI</name>
<proteinExistence type="predicted"/>
<evidence type="ECO:0000256" key="2">
    <source>
        <dbReference type="SAM" id="SignalP"/>
    </source>
</evidence>
<feature type="chain" id="PRO_5036443875" description="C-type lectin domain-containing protein" evidence="2">
    <location>
        <begin position="17"/>
        <end position="163"/>
    </location>
</feature>
<dbReference type="InterPro" id="IPR018378">
    <property type="entry name" value="C-type_lectin_CS"/>
</dbReference>
<sequence length="163" mass="18433">MRIVITVCCFLGTVTSQSAPCPYGWFNRGSSCYAFITDAPATWTEAEVHCNLMQSRLVEIETVVEDEFLAVHLMNSRFTGSFWIGLSDILVEGKWLWMSTQTIATYTNWVPGEPNSYHSIAEDCAAIRTGSRLFHWNDFACSTKINFICEKEAHGHEHWVVVG</sequence>
<evidence type="ECO:0000256" key="1">
    <source>
        <dbReference type="ARBA" id="ARBA00023157"/>
    </source>
</evidence>
<dbReference type="PROSITE" id="PS50041">
    <property type="entry name" value="C_TYPE_LECTIN_2"/>
    <property type="match status" value="1"/>
</dbReference>
<keyword evidence="2" id="KW-0732">Signal</keyword>
<dbReference type="Proteomes" id="UP000005408">
    <property type="component" value="Unassembled WGS sequence"/>
</dbReference>
<dbReference type="InterPro" id="IPR016187">
    <property type="entry name" value="CTDL_fold"/>
</dbReference>
<keyword evidence="5" id="KW-1185">Reference proteome</keyword>
<protein>
    <recommendedName>
        <fullName evidence="3">C-type lectin domain-containing protein</fullName>
    </recommendedName>
</protein>
<dbReference type="OMA" id="ICTERQP"/>
<evidence type="ECO:0000313" key="4">
    <source>
        <dbReference type="EnsemblMetazoa" id="G31645.2:cds"/>
    </source>
</evidence>